<feature type="non-terminal residue" evidence="1">
    <location>
        <position position="32"/>
    </location>
</feature>
<reference evidence="1 2" key="1">
    <citation type="journal article" date="2018" name="Front. Plant Sci.">
        <title>Red Clover (Trifolium pratense) and Zigzag Clover (T. medium) - A Picture of Genomic Similarities and Differences.</title>
        <authorList>
            <person name="Dluhosova J."/>
            <person name="Istvanek J."/>
            <person name="Nedelnik J."/>
            <person name="Repkova J."/>
        </authorList>
    </citation>
    <scope>NUCLEOTIDE SEQUENCE [LARGE SCALE GENOMIC DNA]</scope>
    <source>
        <strain evidence="2">cv. 10/8</strain>
        <tissue evidence="1">Leaf</tissue>
    </source>
</reference>
<dbReference type="EMBL" id="LXQA010882551">
    <property type="protein sequence ID" value="MCI75428.1"/>
    <property type="molecule type" value="Genomic_DNA"/>
</dbReference>
<protein>
    <submittedName>
        <fullName evidence="1">Uncharacterized protein</fullName>
    </submittedName>
</protein>
<accession>A0A392URE6</accession>
<evidence type="ECO:0000313" key="1">
    <source>
        <dbReference type="EMBL" id="MCI75428.1"/>
    </source>
</evidence>
<comment type="caution">
    <text evidence="1">The sequence shown here is derived from an EMBL/GenBank/DDBJ whole genome shotgun (WGS) entry which is preliminary data.</text>
</comment>
<organism evidence="1 2">
    <name type="scientific">Trifolium medium</name>
    <dbReference type="NCBI Taxonomy" id="97028"/>
    <lineage>
        <taxon>Eukaryota</taxon>
        <taxon>Viridiplantae</taxon>
        <taxon>Streptophyta</taxon>
        <taxon>Embryophyta</taxon>
        <taxon>Tracheophyta</taxon>
        <taxon>Spermatophyta</taxon>
        <taxon>Magnoliopsida</taxon>
        <taxon>eudicotyledons</taxon>
        <taxon>Gunneridae</taxon>
        <taxon>Pentapetalae</taxon>
        <taxon>rosids</taxon>
        <taxon>fabids</taxon>
        <taxon>Fabales</taxon>
        <taxon>Fabaceae</taxon>
        <taxon>Papilionoideae</taxon>
        <taxon>50 kb inversion clade</taxon>
        <taxon>NPAAA clade</taxon>
        <taxon>Hologalegina</taxon>
        <taxon>IRL clade</taxon>
        <taxon>Trifolieae</taxon>
        <taxon>Trifolium</taxon>
    </lineage>
</organism>
<keyword evidence="2" id="KW-1185">Reference proteome</keyword>
<dbReference type="AlphaFoldDB" id="A0A392URE6"/>
<evidence type="ECO:0000313" key="2">
    <source>
        <dbReference type="Proteomes" id="UP000265520"/>
    </source>
</evidence>
<sequence>MKWDENALHSSLHESMESFSKPLNHVIVAPLR</sequence>
<dbReference type="Proteomes" id="UP000265520">
    <property type="component" value="Unassembled WGS sequence"/>
</dbReference>
<name>A0A392URE6_9FABA</name>
<proteinExistence type="predicted"/>